<dbReference type="Proteomes" id="UP000264353">
    <property type="component" value="Chromosome A9"/>
</dbReference>
<accession>A0A397XUY1</accession>
<evidence type="ECO:0000256" key="6">
    <source>
        <dbReference type="RuleBase" id="RU363077"/>
    </source>
</evidence>
<reference evidence="8 9" key="1">
    <citation type="submission" date="2018-06" db="EMBL/GenBank/DDBJ databases">
        <title>WGS assembly of Brassica rapa FPsc.</title>
        <authorList>
            <person name="Bowman J."/>
            <person name="Kohchi T."/>
            <person name="Yamato K."/>
            <person name="Jenkins J."/>
            <person name="Shu S."/>
            <person name="Ishizaki K."/>
            <person name="Yamaoka S."/>
            <person name="Nishihama R."/>
            <person name="Nakamura Y."/>
            <person name="Berger F."/>
            <person name="Adam C."/>
            <person name="Aki S."/>
            <person name="Althoff F."/>
            <person name="Araki T."/>
            <person name="Arteaga-Vazquez M."/>
            <person name="Balasubrmanian S."/>
            <person name="Bauer D."/>
            <person name="Boehm C."/>
            <person name="Briginshaw L."/>
            <person name="Caballero-Perez J."/>
            <person name="Catarino B."/>
            <person name="Chen F."/>
            <person name="Chiyoda S."/>
            <person name="Chovatia M."/>
            <person name="Davies K."/>
            <person name="Delmans M."/>
            <person name="Demura T."/>
            <person name="Dierschke T."/>
            <person name="Dolan L."/>
            <person name="Dorantes-Acosta A."/>
            <person name="Eklund D."/>
            <person name="Florent S."/>
            <person name="Flores-Sandoval E."/>
            <person name="Fujiyama A."/>
            <person name="Fukuzawa H."/>
            <person name="Galik B."/>
            <person name="Grimanelli D."/>
            <person name="Grimwood J."/>
            <person name="Grossniklaus U."/>
            <person name="Hamada T."/>
            <person name="Haseloff J."/>
            <person name="Hetherington A."/>
            <person name="Higo A."/>
            <person name="Hirakawa Y."/>
            <person name="Hundley H."/>
            <person name="Ikeda Y."/>
            <person name="Inoue K."/>
            <person name="Inoue S."/>
            <person name="Ishida S."/>
            <person name="Jia Q."/>
            <person name="Kakita M."/>
            <person name="Kanazawa T."/>
            <person name="Kawai Y."/>
            <person name="Kawashima T."/>
            <person name="Kennedy M."/>
            <person name="Kinose K."/>
            <person name="Kinoshita T."/>
            <person name="Kohara Y."/>
            <person name="Koide E."/>
            <person name="Komatsu K."/>
            <person name="Kopischke S."/>
            <person name="Kubo M."/>
            <person name="Kyozuka J."/>
            <person name="Lagercrantz U."/>
            <person name="Lin S."/>
            <person name="Lindquist E."/>
            <person name="Lipzen A."/>
            <person name="Lu C."/>
            <person name="Luna E."/>
            <person name="Martienssen R."/>
            <person name="Minamino N."/>
            <person name="Mizutani M."/>
            <person name="Mizutani M."/>
            <person name="Mochizuki N."/>
            <person name="Monte I."/>
            <person name="Mosher R."/>
            <person name="Nagasaki H."/>
            <person name="Nakagami H."/>
            <person name="Naramoto S."/>
            <person name="Nishitani K."/>
            <person name="Ohtani M."/>
            <person name="Okamoto T."/>
            <person name="Okumura M."/>
            <person name="Phillips J."/>
            <person name="Pollak B."/>
            <person name="Reinders A."/>
            <person name="Roevekamp M."/>
            <person name="Sano R."/>
            <person name="Sawa S."/>
            <person name="Schmid M."/>
            <person name="Shirakawa M."/>
            <person name="Solano R."/>
            <person name="Spunde A."/>
            <person name="Suetsugu N."/>
            <person name="Sugano S."/>
            <person name="Sugiyama A."/>
            <person name="Sun R."/>
            <person name="Suzuki Y."/>
            <person name="Takenaka M."/>
            <person name="Takezawa D."/>
            <person name="Tomogane H."/>
            <person name="Tsuzuki M."/>
            <person name="Ueda T."/>
            <person name="Umeda M."/>
            <person name="Ward J."/>
            <person name="Watanabe Y."/>
            <person name="Yazaki K."/>
            <person name="Yokoyama R."/>
            <person name="Yoshitake Y."/>
            <person name="Yotsui I."/>
            <person name="Zachgo S."/>
            <person name="Schmutz J."/>
        </authorList>
    </citation>
    <scope>NUCLEOTIDE SEQUENCE [LARGE SCALE GENOMIC DNA]</scope>
    <source>
        <strain evidence="9">cv. B-3</strain>
    </source>
</reference>
<evidence type="ECO:0000256" key="5">
    <source>
        <dbReference type="ARBA" id="ARBA00023136"/>
    </source>
</evidence>
<feature type="domain" description="EamA" evidence="7">
    <location>
        <begin position="49"/>
        <end position="115"/>
    </location>
</feature>
<evidence type="ECO:0000256" key="1">
    <source>
        <dbReference type="ARBA" id="ARBA00004141"/>
    </source>
</evidence>
<name>A0A397XUY1_BRACM</name>
<comment type="subcellular location">
    <subcellularLocation>
        <location evidence="1 6">Membrane</location>
        <topology evidence="1 6">Multi-pass membrane protein</topology>
    </subcellularLocation>
</comment>
<comment type="similarity">
    <text evidence="2 6">Belongs to the drug/metabolite transporter (DMT) superfamily. Plant drug/metabolite exporter (P-DME) (TC 2.A.7.4) family.</text>
</comment>
<protein>
    <recommendedName>
        <fullName evidence="6">WAT1-related protein</fullName>
    </recommendedName>
</protein>
<dbReference type="Pfam" id="PF00892">
    <property type="entry name" value="EamA"/>
    <property type="match status" value="1"/>
</dbReference>
<evidence type="ECO:0000313" key="8">
    <source>
        <dbReference type="EMBL" id="RID45141.1"/>
    </source>
</evidence>
<proteinExistence type="inferred from homology"/>
<dbReference type="InterPro" id="IPR037185">
    <property type="entry name" value="EmrE-like"/>
</dbReference>
<gene>
    <name evidence="8" type="ORF">BRARA_I01888</name>
</gene>
<dbReference type="EMBL" id="CM010636">
    <property type="protein sequence ID" value="RID45141.1"/>
    <property type="molecule type" value="Genomic_DNA"/>
</dbReference>
<evidence type="ECO:0000313" key="9">
    <source>
        <dbReference type="Proteomes" id="UP000264353"/>
    </source>
</evidence>
<evidence type="ECO:0000256" key="4">
    <source>
        <dbReference type="ARBA" id="ARBA00022989"/>
    </source>
</evidence>
<evidence type="ECO:0000259" key="7">
    <source>
        <dbReference type="Pfam" id="PF00892"/>
    </source>
</evidence>
<feature type="transmembrane region" description="Helical" evidence="6">
    <location>
        <begin position="96"/>
        <end position="114"/>
    </location>
</feature>
<organism evidence="8 9">
    <name type="scientific">Brassica campestris</name>
    <name type="common">Field mustard</name>
    <dbReference type="NCBI Taxonomy" id="3711"/>
    <lineage>
        <taxon>Eukaryota</taxon>
        <taxon>Viridiplantae</taxon>
        <taxon>Streptophyta</taxon>
        <taxon>Embryophyta</taxon>
        <taxon>Tracheophyta</taxon>
        <taxon>Spermatophyta</taxon>
        <taxon>Magnoliopsida</taxon>
        <taxon>eudicotyledons</taxon>
        <taxon>Gunneridae</taxon>
        <taxon>Pentapetalae</taxon>
        <taxon>rosids</taxon>
        <taxon>malvids</taxon>
        <taxon>Brassicales</taxon>
        <taxon>Brassicaceae</taxon>
        <taxon>Brassiceae</taxon>
        <taxon>Brassica</taxon>
    </lineage>
</organism>
<dbReference type="InterPro" id="IPR000620">
    <property type="entry name" value="EamA_dom"/>
</dbReference>
<sequence length="154" mass="16244">MAAPVITNGGEATERQARMAHSAMTLVQLINGAYHVITKVALNVGINQLGVFASALNYGLLTWSNKILGAALVSLYNPLQPATSTFLSTIFLGSPIYLGSVVGGVLIISGLYMVTWASYREQHTTVSGNAIASSSDVRVSEPLIYRDGTGEKIA</sequence>
<feature type="transmembrane region" description="Helical" evidence="6">
    <location>
        <begin position="55"/>
        <end position="76"/>
    </location>
</feature>
<keyword evidence="4 6" id="KW-1133">Transmembrane helix</keyword>
<dbReference type="AlphaFoldDB" id="A0A397XUY1"/>
<keyword evidence="5 6" id="KW-0472">Membrane</keyword>
<dbReference type="SUPFAM" id="SSF103481">
    <property type="entry name" value="Multidrug resistance efflux transporter EmrE"/>
    <property type="match status" value="1"/>
</dbReference>
<dbReference type="GO" id="GO:0016020">
    <property type="term" value="C:membrane"/>
    <property type="evidence" value="ECO:0007669"/>
    <property type="project" value="UniProtKB-SubCell"/>
</dbReference>
<dbReference type="GO" id="GO:0022857">
    <property type="term" value="F:transmembrane transporter activity"/>
    <property type="evidence" value="ECO:0007669"/>
    <property type="project" value="InterPro"/>
</dbReference>
<evidence type="ECO:0000256" key="2">
    <source>
        <dbReference type="ARBA" id="ARBA00007635"/>
    </source>
</evidence>
<keyword evidence="3 6" id="KW-0812">Transmembrane</keyword>
<evidence type="ECO:0000256" key="3">
    <source>
        <dbReference type="ARBA" id="ARBA00022692"/>
    </source>
</evidence>
<dbReference type="InterPro" id="IPR030184">
    <property type="entry name" value="WAT1-related"/>
</dbReference>
<dbReference type="PANTHER" id="PTHR31218">
    <property type="entry name" value="WAT1-RELATED PROTEIN"/>
    <property type="match status" value="1"/>
</dbReference>
<comment type="caution">
    <text evidence="6">Lacks conserved residue(s) required for the propagation of feature annotation.</text>
</comment>